<accession>A0A6V8LQH1</accession>
<comment type="caution">
    <text evidence="1">The sequence shown here is derived from an EMBL/GenBank/DDBJ whole genome shotgun (WGS) entry which is preliminary data.</text>
</comment>
<protein>
    <recommendedName>
        <fullName evidence="3">Recombination-associated protein RdgC</fullName>
    </recommendedName>
</protein>
<reference evidence="1 2" key="1">
    <citation type="submission" date="2020-04" db="EMBL/GenBank/DDBJ databases">
        <authorList>
            <consortium name="Desulfovibrio sp. FSS-1 genome sequencing consortium"/>
            <person name="Shimoshige H."/>
            <person name="Kobayashi H."/>
            <person name="Maekawa T."/>
        </authorList>
    </citation>
    <scope>NUCLEOTIDE SEQUENCE [LARGE SCALE GENOMIC DNA]</scope>
    <source>
        <strain evidence="1 2">SIID29052-01</strain>
    </source>
</reference>
<dbReference type="RefSeq" id="WP_173080438.1">
    <property type="nucleotide sequence ID" value="NZ_BLTE01000001.1"/>
</dbReference>
<evidence type="ECO:0008006" key="3">
    <source>
        <dbReference type="Google" id="ProtNLM"/>
    </source>
</evidence>
<dbReference type="Proteomes" id="UP000494245">
    <property type="component" value="Unassembled WGS sequence"/>
</dbReference>
<reference evidence="1 2" key="2">
    <citation type="submission" date="2020-05" db="EMBL/GenBank/DDBJ databases">
        <title>Draft genome sequence of Desulfovibrio sp. strainFSS-1.</title>
        <authorList>
            <person name="Shimoshige H."/>
            <person name="Kobayashi H."/>
            <person name="Maekawa T."/>
        </authorList>
    </citation>
    <scope>NUCLEOTIDE SEQUENCE [LARGE SCALE GENOMIC DNA]</scope>
    <source>
        <strain evidence="1 2">SIID29052-01</strain>
    </source>
</reference>
<evidence type="ECO:0000313" key="1">
    <source>
        <dbReference type="EMBL" id="GFK92379.1"/>
    </source>
</evidence>
<proteinExistence type="predicted"/>
<name>A0A6V8LQH1_9BACT</name>
<sequence>MGLLSTSGSFTRYAVVEEMTGQLAAQLPELLARYSFRDIDDTSDERSYGWVCLEDWLDPFWRAAPPEKAHFLAFSLRLDTRRVPPAVFKKHFQLALKAEKEAMKETGKTFITKDRKQELKDQVALKLRARFLPIPAVFDAVWNLRSNRVYLATTNSKVKTLFEDYFKLSFNLTLEPLDPYFLARRLADASRHAMIDELEQSPFAGR</sequence>
<organism evidence="1 2">
    <name type="scientific">Fundidesulfovibrio magnetotacticus</name>
    <dbReference type="NCBI Taxonomy" id="2730080"/>
    <lineage>
        <taxon>Bacteria</taxon>
        <taxon>Pseudomonadati</taxon>
        <taxon>Thermodesulfobacteriota</taxon>
        <taxon>Desulfovibrionia</taxon>
        <taxon>Desulfovibrionales</taxon>
        <taxon>Desulfovibrionaceae</taxon>
        <taxon>Fundidesulfovibrio</taxon>
    </lineage>
</organism>
<dbReference type="AlphaFoldDB" id="A0A6V8LQH1"/>
<gene>
    <name evidence="1" type="ORF">NNJEOMEG_00204</name>
</gene>
<dbReference type="EMBL" id="BLTE01000001">
    <property type="protein sequence ID" value="GFK92379.1"/>
    <property type="molecule type" value="Genomic_DNA"/>
</dbReference>
<evidence type="ECO:0000313" key="2">
    <source>
        <dbReference type="Proteomes" id="UP000494245"/>
    </source>
</evidence>
<keyword evidence="2" id="KW-1185">Reference proteome</keyword>